<proteinExistence type="predicted"/>
<keyword evidence="2" id="KW-1185">Reference proteome</keyword>
<evidence type="ECO:0000313" key="1">
    <source>
        <dbReference type="EMBL" id="CAJ1970374.1"/>
    </source>
</evidence>
<dbReference type="AlphaFoldDB" id="A0AAD2JQF5"/>
<name>A0AAD2JQF5_9STRA</name>
<comment type="caution">
    <text evidence="1">The sequence shown here is derived from an EMBL/GenBank/DDBJ whole genome shotgun (WGS) entry which is preliminary data.</text>
</comment>
<protein>
    <submittedName>
        <fullName evidence="1">Uncharacterized protein</fullName>
    </submittedName>
</protein>
<dbReference type="EMBL" id="CAKOGP040002502">
    <property type="protein sequence ID" value="CAJ1970374.1"/>
    <property type="molecule type" value="Genomic_DNA"/>
</dbReference>
<gene>
    <name evidence="1" type="ORF">CYCCA115_LOCUS24393</name>
</gene>
<reference evidence="1" key="1">
    <citation type="submission" date="2023-08" db="EMBL/GenBank/DDBJ databases">
        <authorList>
            <person name="Audoor S."/>
            <person name="Bilcke G."/>
        </authorList>
    </citation>
    <scope>NUCLEOTIDE SEQUENCE</scope>
</reference>
<evidence type="ECO:0000313" key="2">
    <source>
        <dbReference type="Proteomes" id="UP001295423"/>
    </source>
</evidence>
<organism evidence="1 2">
    <name type="scientific">Cylindrotheca closterium</name>
    <dbReference type="NCBI Taxonomy" id="2856"/>
    <lineage>
        <taxon>Eukaryota</taxon>
        <taxon>Sar</taxon>
        <taxon>Stramenopiles</taxon>
        <taxon>Ochrophyta</taxon>
        <taxon>Bacillariophyta</taxon>
        <taxon>Bacillariophyceae</taxon>
        <taxon>Bacillariophycidae</taxon>
        <taxon>Bacillariales</taxon>
        <taxon>Bacillariaceae</taxon>
        <taxon>Cylindrotheca</taxon>
    </lineage>
</organism>
<dbReference type="Proteomes" id="UP001295423">
    <property type="component" value="Unassembled WGS sequence"/>
</dbReference>
<accession>A0AAD2JQF5</accession>
<sequence length="133" mass="14310">MKKPSPEQLLIQQHNCTWSVAHHAVMRAKVELGHHYTVKLKVLPKDVQKSIVKAASALIDAETVAASAANNIHGHKTQQENNNGADLPQGGVPLGLQAVPANRRPIGLEFHSLHDPNSLIANKTAGGRAFLKT</sequence>